<accession>A0A7X9FQS7</accession>
<name>A0A7X9FQS7_9DELT</name>
<gene>
    <name evidence="2" type="ORF">GYA55_03175</name>
</gene>
<dbReference type="Proteomes" id="UP000524246">
    <property type="component" value="Unassembled WGS sequence"/>
</dbReference>
<keyword evidence="1" id="KW-0732">Signal</keyword>
<evidence type="ECO:0000256" key="1">
    <source>
        <dbReference type="SAM" id="SignalP"/>
    </source>
</evidence>
<comment type="caution">
    <text evidence="2">The sequence shown here is derived from an EMBL/GenBank/DDBJ whole genome shotgun (WGS) entry which is preliminary data.</text>
</comment>
<feature type="chain" id="PRO_5031239926" evidence="1">
    <location>
        <begin position="29"/>
        <end position="269"/>
    </location>
</feature>
<feature type="signal peptide" evidence="1">
    <location>
        <begin position="1"/>
        <end position="28"/>
    </location>
</feature>
<proteinExistence type="predicted"/>
<evidence type="ECO:0000313" key="3">
    <source>
        <dbReference type="Proteomes" id="UP000524246"/>
    </source>
</evidence>
<dbReference type="AlphaFoldDB" id="A0A7X9FQS7"/>
<protein>
    <submittedName>
        <fullName evidence="2">Uncharacterized protein</fullName>
    </submittedName>
</protein>
<dbReference type="EMBL" id="JAAZON010000123">
    <property type="protein sequence ID" value="NMC62148.1"/>
    <property type="molecule type" value="Genomic_DNA"/>
</dbReference>
<sequence>MIFFRFHKIVCLISTILFSFTISLEAPAQQPQSLGEYETPPNLHAKEVLSPDLLSGNHFWVDDLVRSNGYLNIYGLNTDYGYLLANGTYQLKEREQEIAALSELEKFSNSKVFLDASKKAGINLIMAPVNMAKTVVNAVADPAETLEKVQKIPAGILGLFGDITDTVQSGFDSISGAVSNSDSNKESDLESKAKDFAIEKGLDHIGYNKKEAEWYKKLGVDLYTSNPILRDKISTIVKIETAVNIGFDFVPGIGTFGMLGKASKYIKYT</sequence>
<reference evidence="2 3" key="1">
    <citation type="journal article" date="2020" name="Biotechnol. Biofuels">
        <title>New insights from the biogas microbiome by comprehensive genome-resolved metagenomics of nearly 1600 species originating from multiple anaerobic digesters.</title>
        <authorList>
            <person name="Campanaro S."/>
            <person name="Treu L."/>
            <person name="Rodriguez-R L.M."/>
            <person name="Kovalovszki A."/>
            <person name="Ziels R.M."/>
            <person name="Maus I."/>
            <person name="Zhu X."/>
            <person name="Kougias P.G."/>
            <person name="Basile A."/>
            <person name="Luo G."/>
            <person name="Schluter A."/>
            <person name="Konstantinidis K.T."/>
            <person name="Angelidaki I."/>
        </authorList>
    </citation>
    <scope>NUCLEOTIDE SEQUENCE [LARGE SCALE GENOMIC DNA]</scope>
    <source>
        <strain evidence="2">AS27yjCOA_65</strain>
    </source>
</reference>
<feature type="non-terminal residue" evidence="2">
    <location>
        <position position="269"/>
    </location>
</feature>
<organism evidence="2 3">
    <name type="scientific">SAR324 cluster bacterium</name>
    <dbReference type="NCBI Taxonomy" id="2024889"/>
    <lineage>
        <taxon>Bacteria</taxon>
        <taxon>Deltaproteobacteria</taxon>
        <taxon>SAR324 cluster</taxon>
    </lineage>
</organism>
<evidence type="ECO:0000313" key="2">
    <source>
        <dbReference type="EMBL" id="NMC62148.1"/>
    </source>
</evidence>